<keyword evidence="3 4" id="KW-0175">Coiled coil</keyword>
<feature type="compositionally biased region" description="Polar residues" evidence="5">
    <location>
        <begin position="13"/>
        <end position="25"/>
    </location>
</feature>
<dbReference type="GO" id="GO:0032465">
    <property type="term" value="P:regulation of cytokinesis"/>
    <property type="evidence" value="ECO:0007669"/>
    <property type="project" value="TreeGrafter"/>
</dbReference>
<dbReference type="PANTHER" id="PTHR31259">
    <property type="entry name" value="ENDOSOME-ASSOCIATED TRAFFICKING REGULATOR 1"/>
    <property type="match status" value="1"/>
</dbReference>
<dbReference type="EMBL" id="QOIP01000007">
    <property type="protein sequence ID" value="RLU20014.1"/>
    <property type="molecule type" value="Genomic_DNA"/>
</dbReference>
<dbReference type="GO" id="GO:0030496">
    <property type="term" value="C:midbody"/>
    <property type="evidence" value="ECO:0007669"/>
    <property type="project" value="TreeGrafter"/>
</dbReference>
<feature type="compositionally biased region" description="Basic and acidic residues" evidence="5">
    <location>
        <begin position="256"/>
        <end position="268"/>
    </location>
</feature>
<dbReference type="OMA" id="LVIEQCY"/>
<feature type="region of interest" description="Disordered" evidence="5">
    <location>
        <begin position="239"/>
        <end position="334"/>
    </location>
</feature>
<accession>A0A026WMK7</accession>
<dbReference type="Proteomes" id="UP000053097">
    <property type="component" value="Unassembled WGS sequence"/>
</dbReference>
<sequence length="521" mass="57910">MASRKRTDESCRRSSSLNHNLWFSSSEDEDEKATPSGARRAATCRRPHASPSENDVALARPSPSDEQERYGPRCQEPCTRNVPPASRGRVDAVEQATSQDAALRRDSNPFSFKAFLKNGTQQTNYHSTGARPKVYTSPTSSPGSILNKDNPGSVYSNRNPTELPDFVQDHLVIEQCYLNHEAAQPVLPDVDNLPDFALNSVEQRQSRLRNESKKNDSDAPCEDLRSFDLTDTLHKDLPHREHSASNANHLDLPAFEGRHDDGRPRPENDFPFSLLPPFGRDRIPSIKSNPSVNAAVREGPPPGSEASVHKSLPDFLSDGPMHNRSADPEPARMTESAEIRLLLENEALRQELELARRQISEKTERIRSLEAELLSKKEVEHEETAHLEKAMEQVEDNLKRSTKRAVNAESTVTSLKKEIKALTTEISMLRVENGELRAGISSTGQSESNVGAGNMNRTVRRLARDLFTAASSAEVSLRQLMSGVDNLRVLASTLENMDRIEDWTKDFLPDSDEDNAAGPAV</sequence>
<feature type="coiled-coil region" evidence="4">
    <location>
        <begin position="338"/>
        <end position="432"/>
    </location>
</feature>
<dbReference type="PANTHER" id="PTHR31259:SF3">
    <property type="entry name" value="ENDOSOME-ASSOCIATED-TRAFFICKING REGULATOR 1"/>
    <property type="match status" value="1"/>
</dbReference>
<evidence type="ECO:0000256" key="4">
    <source>
        <dbReference type="SAM" id="Coils"/>
    </source>
</evidence>
<protein>
    <recommendedName>
        <fullName evidence="2">Endosome-associated-trafficking regulator 1</fullName>
    </recommendedName>
</protein>
<evidence type="ECO:0000256" key="2">
    <source>
        <dbReference type="ARBA" id="ARBA00016007"/>
    </source>
</evidence>
<dbReference type="OrthoDB" id="6499155at2759"/>
<evidence type="ECO:0000256" key="3">
    <source>
        <dbReference type="ARBA" id="ARBA00023054"/>
    </source>
</evidence>
<evidence type="ECO:0000313" key="6">
    <source>
        <dbReference type="EMBL" id="EZA57143.1"/>
    </source>
</evidence>
<evidence type="ECO:0000256" key="5">
    <source>
        <dbReference type="SAM" id="MobiDB-lite"/>
    </source>
</evidence>
<reference evidence="7" key="3">
    <citation type="submission" date="2018-07" db="EMBL/GenBank/DDBJ databases">
        <authorList>
            <person name="Mckenzie S.K."/>
            <person name="Kronauer D.J.C."/>
        </authorList>
    </citation>
    <scope>NUCLEOTIDE SEQUENCE</scope>
    <source>
        <strain evidence="7">Clonal line C1</strain>
    </source>
</reference>
<dbReference type="GO" id="GO:0045724">
    <property type="term" value="P:positive regulation of cilium assembly"/>
    <property type="evidence" value="ECO:0007669"/>
    <property type="project" value="TreeGrafter"/>
</dbReference>
<dbReference type="SUPFAM" id="SSF57997">
    <property type="entry name" value="Tropomyosin"/>
    <property type="match status" value="1"/>
</dbReference>
<dbReference type="GO" id="GO:0055037">
    <property type="term" value="C:recycling endosome"/>
    <property type="evidence" value="ECO:0007669"/>
    <property type="project" value="TreeGrafter"/>
</dbReference>
<comment type="similarity">
    <text evidence="1">Belongs to the ENTR1 family.</text>
</comment>
<dbReference type="AlphaFoldDB" id="A0A026WMK7"/>
<reference evidence="6 8" key="1">
    <citation type="journal article" date="2014" name="Curr. Biol.">
        <title>The genome of the clonal raider ant Cerapachys biroi.</title>
        <authorList>
            <person name="Oxley P.R."/>
            <person name="Ji L."/>
            <person name="Fetter-Pruneda I."/>
            <person name="McKenzie S.K."/>
            <person name="Li C."/>
            <person name="Hu H."/>
            <person name="Zhang G."/>
            <person name="Kronauer D.J."/>
        </authorList>
    </citation>
    <scope>NUCLEOTIDE SEQUENCE [LARGE SCALE GENOMIC DNA]</scope>
</reference>
<dbReference type="GO" id="GO:0005813">
    <property type="term" value="C:centrosome"/>
    <property type="evidence" value="ECO:0007669"/>
    <property type="project" value="TreeGrafter"/>
</dbReference>
<dbReference type="Proteomes" id="UP000279307">
    <property type="component" value="Chromosome 7"/>
</dbReference>
<dbReference type="GO" id="GO:0036064">
    <property type="term" value="C:ciliary basal body"/>
    <property type="evidence" value="ECO:0007669"/>
    <property type="project" value="TreeGrafter"/>
</dbReference>
<evidence type="ECO:0000256" key="1">
    <source>
        <dbReference type="ARBA" id="ARBA00007791"/>
    </source>
</evidence>
<dbReference type="GO" id="GO:0005769">
    <property type="term" value="C:early endosome"/>
    <property type="evidence" value="ECO:0007669"/>
    <property type="project" value="TreeGrafter"/>
</dbReference>
<feature type="region of interest" description="Disordered" evidence="5">
    <location>
        <begin position="1"/>
        <end position="100"/>
    </location>
</feature>
<dbReference type="EMBL" id="KK107152">
    <property type="protein sequence ID" value="EZA57143.1"/>
    <property type="molecule type" value="Genomic_DNA"/>
</dbReference>
<evidence type="ECO:0000313" key="9">
    <source>
        <dbReference type="Proteomes" id="UP000279307"/>
    </source>
</evidence>
<gene>
    <name evidence="7" type="ORF">DMN91_006620</name>
    <name evidence="6" type="ORF">X777_01749</name>
</gene>
<feature type="compositionally biased region" description="Basic and acidic residues" evidence="5">
    <location>
        <begin position="1"/>
        <end position="12"/>
    </location>
</feature>
<proteinExistence type="inferred from homology"/>
<organism evidence="6 8">
    <name type="scientific">Ooceraea biroi</name>
    <name type="common">Clonal raider ant</name>
    <name type="synonym">Cerapachys biroi</name>
    <dbReference type="NCBI Taxonomy" id="2015173"/>
    <lineage>
        <taxon>Eukaryota</taxon>
        <taxon>Metazoa</taxon>
        <taxon>Ecdysozoa</taxon>
        <taxon>Arthropoda</taxon>
        <taxon>Hexapoda</taxon>
        <taxon>Insecta</taxon>
        <taxon>Pterygota</taxon>
        <taxon>Neoptera</taxon>
        <taxon>Endopterygota</taxon>
        <taxon>Hymenoptera</taxon>
        <taxon>Apocrita</taxon>
        <taxon>Aculeata</taxon>
        <taxon>Formicoidea</taxon>
        <taxon>Formicidae</taxon>
        <taxon>Dorylinae</taxon>
        <taxon>Ooceraea</taxon>
    </lineage>
</organism>
<reference evidence="7 9" key="2">
    <citation type="journal article" date="2018" name="Genome Res.">
        <title>The genomic architecture and molecular evolution of ant odorant receptors.</title>
        <authorList>
            <person name="McKenzie S.K."/>
            <person name="Kronauer D.J.C."/>
        </authorList>
    </citation>
    <scope>NUCLEOTIDE SEQUENCE [LARGE SCALE GENOMIC DNA]</scope>
    <source>
        <strain evidence="7">Clonal line C1</strain>
    </source>
</reference>
<evidence type="ECO:0000313" key="7">
    <source>
        <dbReference type="EMBL" id="RLU20014.1"/>
    </source>
</evidence>
<dbReference type="GO" id="GO:1903566">
    <property type="term" value="P:positive regulation of protein localization to cilium"/>
    <property type="evidence" value="ECO:0007669"/>
    <property type="project" value="TreeGrafter"/>
</dbReference>
<feature type="region of interest" description="Disordered" evidence="5">
    <location>
        <begin position="122"/>
        <end position="160"/>
    </location>
</feature>
<name>A0A026WMK7_OOCBI</name>
<dbReference type="InterPro" id="IPR026757">
    <property type="entry name" value="ENTR1"/>
</dbReference>
<feature type="compositionally biased region" description="Basic and acidic residues" evidence="5">
    <location>
        <begin position="324"/>
        <end position="334"/>
    </location>
</feature>
<feature type="region of interest" description="Disordered" evidence="5">
    <location>
        <begin position="204"/>
        <end position="223"/>
    </location>
</feature>
<keyword evidence="8" id="KW-1185">Reference proteome</keyword>
<evidence type="ECO:0000313" key="8">
    <source>
        <dbReference type="Proteomes" id="UP000053097"/>
    </source>
</evidence>
<dbReference type="STRING" id="2015173.A0A026WMK7"/>